<keyword evidence="5 6" id="KW-0472">Membrane</keyword>
<dbReference type="SMART" id="SM00529">
    <property type="entry name" value="HTH_DTXR"/>
    <property type="match status" value="1"/>
</dbReference>
<dbReference type="InterPro" id="IPR001046">
    <property type="entry name" value="NRAMP_fam"/>
</dbReference>
<keyword evidence="6" id="KW-1003">Cell membrane</keyword>
<keyword evidence="6" id="KW-0406">Ion transport</keyword>
<dbReference type="HAMAP" id="MF_00221">
    <property type="entry name" value="NRAMP"/>
    <property type="match status" value="1"/>
</dbReference>
<feature type="transmembrane region" description="Helical" evidence="6">
    <location>
        <begin position="412"/>
        <end position="432"/>
    </location>
</feature>
<keyword evidence="2 6" id="KW-0813">Transport</keyword>
<evidence type="ECO:0000256" key="2">
    <source>
        <dbReference type="ARBA" id="ARBA00022448"/>
    </source>
</evidence>
<feature type="transmembrane region" description="Helical" evidence="6">
    <location>
        <begin position="516"/>
        <end position="538"/>
    </location>
</feature>
<dbReference type="PANTHER" id="PTHR11706:SF33">
    <property type="entry name" value="NATURAL RESISTANCE-ASSOCIATED MACROPHAGE PROTEIN 2"/>
    <property type="match status" value="1"/>
</dbReference>
<feature type="compositionally biased region" description="Low complexity" evidence="7">
    <location>
        <begin position="216"/>
        <end position="227"/>
    </location>
</feature>
<dbReference type="GO" id="GO:0015293">
    <property type="term" value="F:symporter activity"/>
    <property type="evidence" value="ECO:0007669"/>
    <property type="project" value="UniProtKB-UniRule"/>
</dbReference>
<dbReference type="GO" id="GO:0003700">
    <property type="term" value="F:DNA-binding transcription factor activity"/>
    <property type="evidence" value="ECO:0007669"/>
    <property type="project" value="InterPro"/>
</dbReference>
<feature type="transmembrane region" description="Helical" evidence="6">
    <location>
        <begin position="709"/>
        <end position="734"/>
    </location>
</feature>
<evidence type="ECO:0000256" key="1">
    <source>
        <dbReference type="ARBA" id="ARBA00004141"/>
    </source>
</evidence>
<feature type="compositionally biased region" description="Low complexity" evidence="7">
    <location>
        <begin position="120"/>
        <end position="138"/>
    </location>
</feature>
<organism evidence="9 10">
    <name type="scientific">Eiseniibacteriota bacterium</name>
    <dbReference type="NCBI Taxonomy" id="2212470"/>
    <lineage>
        <taxon>Bacteria</taxon>
        <taxon>Candidatus Eiseniibacteriota</taxon>
    </lineage>
</organism>
<protein>
    <recommendedName>
        <fullName evidence="6">Divalent metal cation transporter MntH</fullName>
    </recommendedName>
</protein>
<name>A0A538T6A6_UNCEI</name>
<evidence type="ECO:0000256" key="7">
    <source>
        <dbReference type="SAM" id="MobiDB-lite"/>
    </source>
</evidence>
<dbReference type="InterPro" id="IPR036388">
    <property type="entry name" value="WH-like_DNA-bd_sf"/>
</dbReference>
<dbReference type="PROSITE" id="PS50944">
    <property type="entry name" value="HTH_DTXR"/>
    <property type="match status" value="1"/>
</dbReference>
<dbReference type="NCBIfam" id="NF037982">
    <property type="entry name" value="Nramp_1"/>
    <property type="match status" value="1"/>
</dbReference>
<dbReference type="GO" id="GO:0034755">
    <property type="term" value="P:iron ion transmembrane transport"/>
    <property type="evidence" value="ECO:0007669"/>
    <property type="project" value="TreeGrafter"/>
</dbReference>
<dbReference type="EMBL" id="VBOS01000059">
    <property type="protein sequence ID" value="TMQ59014.1"/>
    <property type="molecule type" value="Genomic_DNA"/>
</dbReference>
<evidence type="ECO:0000256" key="3">
    <source>
        <dbReference type="ARBA" id="ARBA00022692"/>
    </source>
</evidence>
<feature type="transmembrane region" description="Helical" evidence="6">
    <location>
        <begin position="558"/>
        <end position="578"/>
    </location>
</feature>
<dbReference type="GO" id="GO:0005384">
    <property type="term" value="F:manganese ion transmembrane transporter activity"/>
    <property type="evidence" value="ECO:0007669"/>
    <property type="project" value="TreeGrafter"/>
</dbReference>
<dbReference type="GO" id="GO:0003677">
    <property type="term" value="F:DNA binding"/>
    <property type="evidence" value="ECO:0007669"/>
    <property type="project" value="InterPro"/>
</dbReference>
<feature type="transmembrane region" description="Helical" evidence="6">
    <location>
        <begin position="638"/>
        <end position="659"/>
    </location>
</feature>
<sequence length="813" mass="86710">MPELTRSEQDYLKALYVLAPGGEAVATSRLAEQLALSAPSVTNMLGKLADARLVVHAPRAGARLTARGRRRALEMVRRHRILETFARASHQPARARRDRSARRASARGPARPSDSRPQRPRSAARPAATLAARNGQARRGSRAARRGPAAPRALEGGRPGAWRARAHPQAPSARRRVRARGFEPETRDRKRGARGRDGRGPPGRAAQWRAARRQAARPQAAPHPAAEGEGGVSHAPGPGHEPALGLQRPETSDRSLSEVHRTVSVPAAGSWIRRMFAFAGPAYLVSVGYMDPGNWATDLAGGARFGYQLVWVLLMSNLMAVLLQTLSARLGVVTGKDLAQACRDFYPRSLVIPLWLLCEVAINACDLAEVLGAAIGLKLLFHIPLFFGVMITALDVLLLLALSRLGMRRLEALIVMLVATIGLCFATEMALARPDIVAILSGFVPRGADGAPSLFARVPGGGVSVLGLHGESLYIAMGIIGATVMPHNLYLHSALVQSRAVEISVAGKREACRLNLVDSAVALNCAFFVNAAILVLAGSVFHTSGHQDVARLEDAHRLLAPLLGTGLASTVFAVALLCSGQSSTITGTLAGQIVMEGFLRIRIRPWLRRLISRGLAIVPAAFFIVARGERAVDELLVLSQVILSLQLSFAVVPLILFTSDRKLMGEFANKPWVIALAVLTAAIIVGLNANLVAQQMGGWLAAAGSNAIWIGLLVLPVVAGMALLLGYITLAPLFKRIAPALAWRAPAAPLAPSAPRRAPARLRALSPGASYRRIAVALELGPADRAVLDHVRQMRRAATSAPSPRTRRAARTS</sequence>
<feature type="transmembrane region" description="Helical" evidence="6">
    <location>
        <begin position="610"/>
        <end position="626"/>
    </location>
</feature>
<dbReference type="PANTHER" id="PTHR11706">
    <property type="entry name" value="SOLUTE CARRIER PROTEIN FAMILY 11 MEMBER"/>
    <property type="match status" value="1"/>
</dbReference>
<keyword evidence="4 6" id="KW-1133">Transmembrane helix</keyword>
<dbReference type="InterPro" id="IPR022687">
    <property type="entry name" value="HTH_DTXR"/>
</dbReference>
<evidence type="ECO:0000256" key="5">
    <source>
        <dbReference type="ARBA" id="ARBA00023136"/>
    </source>
</evidence>
<feature type="transmembrane region" description="Helical" evidence="6">
    <location>
        <begin position="352"/>
        <end position="375"/>
    </location>
</feature>
<reference evidence="9 10" key="1">
    <citation type="journal article" date="2019" name="Nat. Microbiol.">
        <title>Mediterranean grassland soil C-N compound turnover is dependent on rainfall and depth, and is mediated by genomically divergent microorganisms.</title>
        <authorList>
            <person name="Diamond S."/>
            <person name="Andeer P.F."/>
            <person name="Li Z."/>
            <person name="Crits-Christoph A."/>
            <person name="Burstein D."/>
            <person name="Anantharaman K."/>
            <person name="Lane K.R."/>
            <person name="Thomas B.C."/>
            <person name="Pan C."/>
            <person name="Northen T.R."/>
            <person name="Banfield J.F."/>
        </authorList>
    </citation>
    <scope>NUCLEOTIDE SEQUENCE [LARGE SCALE GENOMIC DNA]</scope>
    <source>
        <strain evidence="9">WS_2</strain>
    </source>
</reference>
<dbReference type="GO" id="GO:0046914">
    <property type="term" value="F:transition metal ion binding"/>
    <property type="evidence" value="ECO:0007669"/>
    <property type="project" value="InterPro"/>
</dbReference>
<comment type="function">
    <text evidence="6">H(+)-stimulated, divalent metal cation uptake system.</text>
</comment>
<evidence type="ECO:0000313" key="10">
    <source>
        <dbReference type="Proteomes" id="UP000317716"/>
    </source>
</evidence>
<dbReference type="Pfam" id="PF01566">
    <property type="entry name" value="Nramp"/>
    <property type="match status" value="1"/>
</dbReference>
<feature type="transmembrane region" description="Helical" evidence="6">
    <location>
        <begin position="473"/>
        <end position="495"/>
    </location>
</feature>
<accession>A0A538T6A6</accession>
<evidence type="ECO:0000259" key="8">
    <source>
        <dbReference type="PROSITE" id="PS50944"/>
    </source>
</evidence>
<dbReference type="NCBIfam" id="TIGR01197">
    <property type="entry name" value="nramp"/>
    <property type="match status" value="1"/>
</dbReference>
<dbReference type="Gene3D" id="1.10.10.10">
    <property type="entry name" value="Winged helix-like DNA-binding domain superfamily/Winged helix DNA-binding domain"/>
    <property type="match status" value="1"/>
</dbReference>
<dbReference type="AlphaFoldDB" id="A0A538T6A6"/>
<feature type="compositionally biased region" description="Low complexity" evidence="7">
    <location>
        <begin position="146"/>
        <end position="156"/>
    </location>
</feature>
<evidence type="ECO:0000256" key="6">
    <source>
        <dbReference type="HAMAP-Rule" id="MF_00221"/>
    </source>
</evidence>
<dbReference type="SUPFAM" id="SSF46785">
    <property type="entry name" value="Winged helix' DNA-binding domain"/>
    <property type="match status" value="1"/>
</dbReference>
<gene>
    <name evidence="6 9" type="primary">mntH</name>
    <name evidence="9" type="ORF">E6K72_01970</name>
</gene>
<dbReference type="InterPro" id="IPR036390">
    <property type="entry name" value="WH_DNA-bd_sf"/>
</dbReference>
<feature type="compositionally biased region" description="Basic and acidic residues" evidence="7">
    <location>
        <begin position="180"/>
        <end position="199"/>
    </location>
</feature>
<proteinExistence type="inferred from homology"/>
<dbReference type="Proteomes" id="UP000317716">
    <property type="component" value="Unassembled WGS sequence"/>
</dbReference>
<dbReference type="PRINTS" id="PR00447">
    <property type="entry name" value="NATRESASSCMP"/>
</dbReference>
<keyword evidence="6" id="KW-0769">Symport</keyword>
<feature type="compositionally biased region" description="Basic residues" evidence="7">
    <location>
        <begin position="93"/>
        <end position="105"/>
    </location>
</feature>
<feature type="transmembrane region" description="Helical" evidence="6">
    <location>
        <begin position="381"/>
        <end position="400"/>
    </location>
</feature>
<feature type="transmembrane region" description="Helical" evidence="6">
    <location>
        <begin position="309"/>
        <end position="332"/>
    </location>
</feature>
<dbReference type="Pfam" id="PF01325">
    <property type="entry name" value="Fe_dep_repress"/>
    <property type="match status" value="1"/>
</dbReference>
<evidence type="ECO:0000256" key="4">
    <source>
        <dbReference type="ARBA" id="ARBA00022989"/>
    </source>
</evidence>
<dbReference type="GO" id="GO:0005886">
    <property type="term" value="C:plasma membrane"/>
    <property type="evidence" value="ECO:0007669"/>
    <property type="project" value="UniProtKB-SubCell"/>
</dbReference>
<comment type="similarity">
    <text evidence="6">Belongs to the NRAMP family.</text>
</comment>
<comment type="subcellular location">
    <subcellularLocation>
        <location evidence="6">Cell membrane</location>
        <topology evidence="6">Multi-pass membrane protein</topology>
    </subcellularLocation>
    <subcellularLocation>
        <location evidence="1">Membrane</location>
        <topology evidence="1">Multi-pass membrane protein</topology>
    </subcellularLocation>
</comment>
<evidence type="ECO:0000313" key="9">
    <source>
        <dbReference type="EMBL" id="TMQ59014.1"/>
    </source>
</evidence>
<dbReference type="NCBIfam" id="NF001923">
    <property type="entry name" value="PRK00701.1"/>
    <property type="match status" value="1"/>
</dbReference>
<feature type="transmembrane region" description="Helical" evidence="6">
    <location>
        <begin position="671"/>
        <end position="689"/>
    </location>
</feature>
<dbReference type="InterPro" id="IPR022689">
    <property type="entry name" value="Iron_dep_repressor"/>
</dbReference>
<keyword evidence="3 6" id="KW-0812">Transmembrane</keyword>
<comment type="caution">
    <text evidence="9">The sequence shown here is derived from an EMBL/GenBank/DDBJ whole genome shotgun (WGS) entry which is preliminary data.</text>
</comment>
<feature type="domain" description="HTH dtxR-type" evidence="8">
    <location>
        <begin position="4"/>
        <end position="65"/>
    </location>
</feature>
<feature type="region of interest" description="Disordered" evidence="7">
    <location>
        <begin position="84"/>
        <end position="258"/>
    </location>
</feature>
<dbReference type="GO" id="GO:0015086">
    <property type="term" value="F:cadmium ion transmembrane transporter activity"/>
    <property type="evidence" value="ECO:0007669"/>
    <property type="project" value="TreeGrafter"/>
</dbReference>